<organism evidence="2 3">
    <name type="scientific">Citrus sinensis</name>
    <name type="common">Sweet orange</name>
    <name type="synonym">Citrus aurantium var. sinensis</name>
    <dbReference type="NCBI Taxonomy" id="2711"/>
    <lineage>
        <taxon>Eukaryota</taxon>
        <taxon>Viridiplantae</taxon>
        <taxon>Streptophyta</taxon>
        <taxon>Embryophyta</taxon>
        <taxon>Tracheophyta</taxon>
        <taxon>Spermatophyta</taxon>
        <taxon>Magnoliopsida</taxon>
        <taxon>eudicotyledons</taxon>
        <taxon>Gunneridae</taxon>
        <taxon>Pentapetalae</taxon>
        <taxon>rosids</taxon>
        <taxon>malvids</taxon>
        <taxon>Sapindales</taxon>
        <taxon>Rutaceae</taxon>
        <taxon>Aurantioideae</taxon>
        <taxon>Citrus</taxon>
    </lineage>
</organism>
<gene>
    <name evidence="2" type="ORF">CISIN_1g0077621mg</name>
</gene>
<evidence type="ECO:0000313" key="2">
    <source>
        <dbReference type="EMBL" id="KDO38138.1"/>
    </source>
</evidence>
<dbReference type="AlphaFoldDB" id="A0A067D5Q4"/>
<feature type="region of interest" description="Disordered" evidence="1">
    <location>
        <begin position="1"/>
        <end position="24"/>
    </location>
</feature>
<proteinExistence type="predicted"/>
<reference evidence="2 3" key="1">
    <citation type="submission" date="2014-04" db="EMBL/GenBank/DDBJ databases">
        <authorList>
            <consortium name="International Citrus Genome Consortium"/>
            <person name="Gmitter F."/>
            <person name="Chen C."/>
            <person name="Farmerie W."/>
            <person name="Harkins T."/>
            <person name="Desany B."/>
            <person name="Mohiuddin M."/>
            <person name="Kodira C."/>
            <person name="Borodovsky M."/>
            <person name="Lomsadze A."/>
            <person name="Burns P."/>
            <person name="Jenkins J."/>
            <person name="Prochnik S."/>
            <person name="Shu S."/>
            <person name="Chapman J."/>
            <person name="Pitluck S."/>
            <person name="Schmutz J."/>
            <person name="Rokhsar D."/>
        </authorList>
    </citation>
    <scope>NUCLEOTIDE SEQUENCE</scope>
</reference>
<name>A0A067D5Q4_CITSI</name>
<feature type="non-terminal residue" evidence="2">
    <location>
        <position position="1"/>
    </location>
</feature>
<dbReference type="Proteomes" id="UP000027120">
    <property type="component" value="Unassembled WGS sequence"/>
</dbReference>
<evidence type="ECO:0000313" key="3">
    <source>
        <dbReference type="Proteomes" id="UP000027120"/>
    </source>
</evidence>
<dbReference type="EMBL" id="KK788648">
    <property type="protein sequence ID" value="KDO38138.1"/>
    <property type="molecule type" value="Genomic_DNA"/>
</dbReference>
<keyword evidence="3" id="KW-1185">Reference proteome</keyword>
<accession>A0A067D5Q4</accession>
<protein>
    <submittedName>
        <fullName evidence="2">Uncharacterized protein</fullName>
    </submittedName>
</protein>
<sequence>PRLATLVMNQHSPAQGHEDLEAQH</sequence>
<evidence type="ECO:0000256" key="1">
    <source>
        <dbReference type="SAM" id="MobiDB-lite"/>
    </source>
</evidence>